<dbReference type="InterPro" id="IPR043128">
    <property type="entry name" value="Rev_trsase/Diguanyl_cyclase"/>
</dbReference>
<dbReference type="InterPro" id="IPR036397">
    <property type="entry name" value="RNaseH_sf"/>
</dbReference>
<feature type="compositionally biased region" description="Low complexity" evidence="2">
    <location>
        <begin position="1030"/>
        <end position="1047"/>
    </location>
</feature>
<sequence>MAQLVPSSSEITTSVEVSAPPQSSSGPLLVGSPSWSYNPFYQAKAIPSRPASPSPSEISSGSEYVPRGDPEFQAFLDRNPIALMDYLVHKSIQISDQGPPIQQVYDYPRGSPQAFVEQFASSLLPRVTEKGEAPMPPFSLPPTISTSSQIVLPIPNTAVTSNIPQPTSERPSALAIMNASAHPHIAVNSSMPSIVSQGQYLFMSQPPPNSQLAPTSRPLGGLSSNVPATVTFAHPLTSAPLIPNPAVEGPFQVLFPNMSNQVGTHVPQSVPIQSTNIGVHQSQAPSVIQPSFSQSLIIPQPAYTQATSQQIPHPVSPRTPGYSSYHPIHQQMNPPLTPQQHPPFSSYVGHTNVPPPQSDVVQILFKKITDLEASTKGVRPSYSFEEVCNEPIHPSVAFKPYPPQWELPKFSKFHSREDPQQHLRAFKHACYLIVQDQELMLRTFPMSLAGPALDWYNNIPQHSLFSFSQLAQMFVENFSINIAHKISITDLYNIRQFDDESIADFVARWRGIINQLSFSLPQSQQIELFTRSCANHISSTLRIQTFHTFEEAFTMARKLESRAIEQGKLKLRSKSKPDFSRFTKPNSSPSKDKNQGSTNAIVLKASRADNTPNQTPRRDSSSSRKGTSSSRSFAPLGESYASILEKMLEVRMIELPPIRDIDESRERPFWYRENDFCPYHRTKGHDIERCQTFKNLVQKFIDKGELILDNPNAPPNQALDVFKQPFPNHAPNHNASESQKPNTHTINFISTEESSSETKPSANTSIESEPPSTSSITGTPPSSDSPSLNIPTLLSTESSLSAPLSDLPSIPETVSSSSVSSSDILSILEAITSLRVSTADTSTSVAPIPAATMPLVNVPIIVPTSTEASSILTLPISFPTVVSPMITASEVVPSQGTASSSPPSSITNVTLPIKEKSKEVVPTPIRSVPEPKPRQPKSNITPSVSPHLLPPKRLQSPYAVEVVTIPEKGKPIFQTIKTLGALPQKSLSTPHKRLDFPAEKASSSTHLSKPSSSSTTHSSPIPRKVDLPTKKTSPLLSGSSSSLPKTKALYVPPITPTLGASSSSKSTLSKSSVNSTKQPPLSPKTAKFVTSPSSSKSILGAPPPPKSIMSHLLPSQVPKTAPPNVQTNKRIPKNTVKPNMQVLLPRQSVNVKEPPSSSLSSSSSTGFYTEILHQLIQSSSITLPPIKPYNPKGVKPTWFNSDLICAYHRTPGHDTEGCKALQAVVNNLLEESDLLLEEEEQVPPVTLAPSEPQRSTQTSSGSTPLDLPPSQIDTIHIATRTQHYDNPSSSSASRPRVVISAAPEGVSPSSSAPRPRVSIRAAPRAQVPVSVEESVMKQLTQAPVKMSLFDLIQSSPQHRQALIDNLRRIAVNSDEPQPFELVVGLNGPSTAISFEDSEIPPLSSEDLEAPLFITVQINNTTLKRVMIDSGAALNVISSHTFEQLKLPKNVVSPPPFALRSFNDQLAVTLGTVVLPIRVGKKLLHELFYIVEGKFHYNMILGRSWIRAMHCVPSTLHRCLKYQYEGKIYTHPGDPFPSAQCDMTTRSAPLKENACSPDGASSSSIPATKLPDLQNLEETLQRFSLGELPLFSFDAHLKPNEYGRPDKQPEYQPGLGRIVTIGLPNQQTNFIYGGLDMPHYHPDSPPRTKPYLTGFDYLQNPTFAKTYLYRCAWKGFGLGKYEQGIHDLTSIPTLMPHQKFGLGFKPLSKATVTILDEPLPTEEPSSPAKSETSLDVDDDISIPSNFFFLINTISLGPLAYETNNRSASIPLIFPEIVGDDSPTINTIHCVDDDSVLTYLGAEDSYLPKTIPSDSSTLLNEATIDLNIGTSEDPRIIKVGQSLNPQELGDFTTFLSKHRQAFAWSYEDMPGLDPDIVVHNIVTLPNIKPVKQKLRKMHPRVALLVKEELQRLLSANFIQPIDYPQWVSNVVPVTKATGKIRICTDFRDLNLACPKDDFPLPNIDQLVDLTAGHEMLSLMDGFSGYNQILIAPEDQHKTSFITPWGTFCYRVMPFGLKNAGATYQRAMTYIFHDLLHKTVEDYVDDLLGKSKRRQDHLFILAPLFERLIRFCLRLNPSKCVFGVLTGKLLGFIISIRGIEVDPAKIKAILEMPPPSNLKQLRSLQGRLQSVRRFISQLSDRCQPFHHLLRKNVHFEWDEHCQKAFDDLKAYLLSPPVLTPPREGEPFYLYISVTDHALGAMISHRDTCGKEQAVYYISRTLHEYETRYSEAEKLCCALFFATSKLRHYLLNHKTYIVTSVNPLKTIHAKPYHNDRITRWLMLMTEFDLEFIPQKSIKGQVIADQLADAPLPDTQDPPAQFPDENIQQIDFGLSPFKVKLFFDGSKCQQGGGAGFVMIPPWGTPIPVAHKLNFECTNNMAEYEALVLGLQNAINLGARHIDIFGDSELIVNQVTGVYQCKNDILQKYRDIVLVQLQSFDKFTIQAIPRTANRFADTMASLASLIPPFTEDSRLYVAVQRLDQPSHLEQLTSINAVTTHTQDEWYQQIVDYLSHSVLPPDLTSNGRRSFIQRANRYTILGGLLYKRGFDGILLRCLKTRESSKAIQEVHDGICGGHFSGLAVAKRILRLGYYWPSLNRDCCEYTKKCVKCQQHSNLTHIPSQALQPAADLWPFSQWGLDLIGLINPRSSQRHHSIITATEYFTKWVEAIPLSSTKAKPIVDFVYQHIICRFGIPHKLITDNGKSFKNADLQNLCNAFNIKLSFSSPYYPQANGQAEASNKTLRNILAKVTSRAGRDWHLHIPFALWAYRTSIRTPTGATPFSLVYGSEAVLPLEVQIPSLRVSLREFVSDEDYRQNRLAQLELLDERRLNALEHHQVYLERVKRAYNKHLQHRDFKIGDLVLKENQNVTTLERSQR</sequence>
<protein>
    <recommendedName>
        <fullName evidence="7">Retrotransposon gag domain-containing protein</fullName>
    </recommendedName>
</protein>
<dbReference type="CDD" id="cd09279">
    <property type="entry name" value="RNase_HI_like"/>
    <property type="match status" value="1"/>
</dbReference>
<evidence type="ECO:0000313" key="6">
    <source>
        <dbReference type="Proteomes" id="UP000824469"/>
    </source>
</evidence>
<dbReference type="CDD" id="cd01647">
    <property type="entry name" value="RT_LTR"/>
    <property type="match status" value="1"/>
</dbReference>
<feature type="non-terminal residue" evidence="5">
    <location>
        <position position="2871"/>
    </location>
</feature>
<dbReference type="Gene3D" id="3.30.420.10">
    <property type="entry name" value="Ribonuclease H-like superfamily/Ribonuclease H"/>
    <property type="match status" value="2"/>
</dbReference>
<feature type="compositionally biased region" description="Polar residues" evidence="2">
    <location>
        <begin position="731"/>
        <end position="749"/>
    </location>
</feature>
<dbReference type="Pfam" id="PF17921">
    <property type="entry name" value="Integrase_H2C2"/>
    <property type="match status" value="1"/>
</dbReference>
<dbReference type="InterPro" id="IPR000477">
    <property type="entry name" value="RT_dom"/>
</dbReference>
<dbReference type="SUPFAM" id="SSF56672">
    <property type="entry name" value="DNA/RNA polymerases"/>
    <property type="match status" value="1"/>
</dbReference>
<feature type="region of interest" description="Disordered" evidence="2">
    <location>
        <begin position="1240"/>
        <end position="1270"/>
    </location>
</feature>
<feature type="compositionally biased region" description="Low complexity" evidence="2">
    <location>
        <begin position="623"/>
        <end position="632"/>
    </location>
</feature>
<feature type="region of interest" description="Disordered" evidence="2">
    <location>
        <begin position="893"/>
        <end position="952"/>
    </location>
</feature>
<dbReference type="Pfam" id="PF17919">
    <property type="entry name" value="RT_RNaseH_2"/>
    <property type="match status" value="1"/>
</dbReference>
<dbReference type="InterPro" id="IPR041577">
    <property type="entry name" value="RT_RNaseH_2"/>
</dbReference>
<feature type="region of interest" description="Disordered" evidence="2">
    <location>
        <begin position="995"/>
        <end position="1103"/>
    </location>
</feature>
<feature type="region of interest" description="Disordered" evidence="2">
    <location>
        <begin position="1"/>
        <end position="29"/>
    </location>
</feature>
<comment type="caution">
    <text evidence="5">The sequence shown here is derived from an EMBL/GenBank/DDBJ whole genome shotgun (WGS) entry which is preliminary data.</text>
</comment>
<feature type="compositionally biased region" description="Low complexity" evidence="2">
    <location>
        <begin position="1002"/>
        <end position="1020"/>
    </location>
</feature>
<gene>
    <name evidence="5" type="ORF">KI387_004147</name>
</gene>
<evidence type="ECO:0008006" key="7">
    <source>
        <dbReference type="Google" id="ProtNLM"/>
    </source>
</evidence>
<dbReference type="CDD" id="cd09274">
    <property type="entry name" value="RNase_HI_RT_Ty3"/>
    <property type="match status" value="1"/>
</dbReference>
<dbReference type="CDD" id="cd00303">
    <property type="entry name" value="retropepsin_like"/>
    <property type="match status" value="1"/>
</dbReference>
<feature type="region of interest" description="Disordered" evidence="2">
    <location>
        <begin position="574"/>
        <end position="633"/>
    </location>
</feature>
<feature type="compositionally biased region" description="Polar residues" evidence="2">
    <location>
        <begin position="583"/>
        <end position="600"/>
    </location>
</feature>
<dbReference type="GO" id="GO:0004523">
    <property type="term" value="F:RNA-DNA hybrid ribonuclease activity"/>
    <property type="evidence" value="ECO:0007669"/>
    <property type="project" value="InterPro"/>
</dbReference>
<dbReference type="Gene3D" id="3.10.10.10">
    <property type="entry name" value="HIV Type 1 Reverse Transcriptase, subunit A, domain 1"/>
    <property type="match status" value="1"/>
</dbReference>
<reference evidence="5 6" key="1">
    <citation type="journal article" date="2021" name="Nat. Plants">
        <title>The Taxus genome provides insights into paclitaxel biosynthesis.</title>
        <authorList>
            <person name="Xiong X."/>
            <person name="Gou J."/>
            <person name="Liao Q."/>
            <person name="Li Y."/>
            <person name="Zhou Q."/>
            <person name="Bi G."/>
            <person name="Li C."/>
            <person name="Du R."/>
            <person name="Wang X."/>
            <person name="Sun T."/>
            <person name="Guo L."/>
            <person name="Liang H."/>
            <person name="Lu P."/>
            <person name="Wu Y."/>
            <person name="Zhang Z."/>
            <person name="Ro D.K."/>
            <person name="Shang Y."/>
            <person name="Huang S."/>
            <person name="Yan J."/>
        </authorList>
    </citation>
    <scope>NUCLEOTIDE SEQUENCE [LARGE SCALE GENOMIC DNA]</scope>
    <source>
        <strain evidence="5">Ta-2019</strain>
    </source>
</reference>
<dbReference type="InterPro" id="IPR002156">
    <property type="entry name" value="RNaseH_domain"/>
</dbReference>
<dbReference type="SUPFAM" id="SSF50630">
    <property type="entry name" value="Acid proteases"/>
    <property type="match status" value="1"/>
</dbReference>
<evidence type="ECO:0000256" key="2">
    <source>
        <dbReference type="SAM" id="MobiDB-lite"/>
    </source>
</evidence>
<dbReference type="Pfam" id="PF03732">
    <property type="entry name" value="Retrotrans_gag"/>
    <property type="match status" value="1"/>
</dbReference>
<dbReference type="PROSITE" id="PS50994">
    <property type="entry name" value="INTEGRASE"/>
    <property type="match status" value="1"/>
</dbReference>
<dbReference type="InterPro" id="IPR021109">
    <property type="entry name" value="Peptidase_aspartic_dom_sf"/>
</dbReference>
<name>A0AA38GZN7_TAXCH</name>
<keyword evidence="1" id="KW-0233">DNA recombination</keyword>
<evidence type="ECO:0000259" key="4">
    <source>
        <dbReference type="PROSITE" id="PS50994"/>
    </source>
</evidence>
<dbReference type="Pfam" id="PF00078">
    <property type="entry name" value="RVT_1"/>
    <property type="match status" value="1"/>
</dbReference>
<dbReference type="Proteomes" id="UP000824469">
    <property type="component" value="Unassembled WGS sequence"/>
</dbReference>
<dbReference type="SUPFAM" id="SSF53098">
    <property type="entry name" value="Ribonuclease H-like"/>
    <property type="match status" value="2"/>
</dbReference>
<keyword evidence="6" id="KW-1185">Reference proteome</keyword>
<organism evidence="5 6">
    <name type="scientific">Taxus chinensis</name>
    <name type="common">Chinese yew</name>
    <name type="synonym">Taxus wallichiana var. chinensis</name>
    <dbReference type="NCBI Taxonomy" id="29808"/>
    <lineage>
        <taxon>Eukaryota</taxon>
        <taxon>Viridiplantae</taxon>
        <taxon>Streptophyta</taxon>
        <taxon>Embryophyta</taxon>
        <taxon>Tracheophyta</taxon>
        <taxon>Spermatophyta</taxon>
        <taxon>Pinopsida</taxon>
        <taxon>Pinidae</taxon>
        <taxon>Conifers II</taxon>
        <taxon>Cupressales</taxon>
        <taxon>Taxaceae</taxon>
        <taxon>Taxus</taxon>
    </lineage>
</organism>
<dbReference type="Gene3D" id="2.40.70.10">
    <property type="entry name" value="Acid Proteases"/>
    <property type="match status" value="1"/>
</dbReference>
<dbReference type="PROSITE" id="PS50879">
    <property type="entry name" value="RNASE_H_1"/>
    <property type="match status" value="1"/>
</dbReference>
<dbReference type="Gene3D" id="1.10.340.70">
    <property type="match status" value="1"/>
</dbReference>
<dbReference type="InterPro" id="IPR005162">
    <property type="entry name" value="Retrotrans_gag_dom"/>
</dbReference>
<dbReference type="FunFam" id="3.30.70.270:FF:000020">
    <property type="entry name" value="Transposon Tf2-6 polyprotein-like Protein"/>
    <property type="match status" value="1"/>
</dbReference>
<feature type="compositionally biased region" description="Low complexity" evidence="2">
    <location>
        <begin position="1061"/>
        <end position="1077"/>
    </location>
</feature>
<dbReference type="InterPro" id="IPR001584">
    <property type="entry name" value="Integrase_cat-core"/>
</dbReference>
<feature type="compositionally biased region" description="Low complexity" evidence="2">
    <location>
        <begin position="7"/>
        <end position="29"/>
    </location>
</feature>
<proteinExistence type="predicted"/>
<feature type="region of interest" description="Disordered" evidence="2">
    <location>
        <begin position="708"/>
        <end position="792"/>
    </location>
</feature>
<dbReference type="InterPro" id="IPR043502">
    <property type="entry name" value="DNA/RNA_pol_sf"/>
</dbReference>
<dbReference type="Gene3D" id="3.30.70.270">
    <property type="match status" value="2"/>
</dbReference>
<dbReference type="Pfam" id="PF13456">
    <property type="entry name" value="RVT_3"/>
    <property type="match status" value="1"/>
</dbReference>
<accession>A0AA38GZN7</accession>
<feature type="domain" description="Integrase catalytic" evidence="4">
    <location>
        <begin position="2617"/>
        <end position="2783"/>
    </location>
</feature>
<feature type="compositionally biased region" description="Polar residues" evidence="2">
    <location>
        <begin position="1088"/>
        <end position="1097"/>
    </location>
</feature>
<dbReference type="PANTHER" id="PTHR48475">
    <property type="entry name" value="RIBONUCLEASE H"/>
    <property type="match status" value="1"/>
</dbReference>
<evidence type="ECO:0000256" key="1">
    <source>
        <dbReference type="ARBA" id="ARBA00023172"/>
    </source>
</evidence>
<feature type="compositionally biased region" description="Low complexity" evidence="2">
    <location>
        <begin position="764"/>
        <end position="787"/>
    </location>
</feature>
<feature type="region of interest" description="Disordered" evidence="2">
    <location>
        <begin position="45"/>
        <end position="65"/>
    </location>
</feature>
<dbReference type="PANTHER" id="PTHR48475:SF1">
    <property type="entry name" value="RNASE H TYPE-1 DOMAIN-CONTAINING PROTEIN"/>
    <property type="match status" value="1"/>
</dbReference>
<evidence type="ECO:0000313" key="5">
    <source>
        <dbReference type="EMBL" id="KAH9332039.1"/>
    </source>
</evidence>
<dbReference type="InterPro" id="IPR012337">
    <property type="entry name" value="RNaseH-like_sf"/>
</dbReference>
<dbReference type="GO" id="GO:0015074">
    <property type="term" value="P:DNA integration"/>
    <property type="evidence" value="ECO:0007669"/>
    <property type="project" value="InterPro"/>
</dbReference>
<feature type="compositionally biased region" description="Low complexity" evidence="2">
    <location>
        <begin position="45"/>
        <end position="63"/>
    </location>
</feature>
<dbReference type="GO" id="GO:0003676">
    <property type="term" value="F:nucleic acid binding"/>
    <property type="evidence" value="ECO:0007669"/>
    <property type="project" value="InterPro"/>
</dbReference>
<dbReference type="InterPro" id="IPR041588">
    <property type="entry name" value="Integrase_H2C2"/>
</dbReference>
<feature type="domain" description="RNase H type-1" evidence="3">
    <location>
        <begin position="2330"/>
        <end position="2459"/>
    </location>
</feature>
<dbReference type="Pfam" id="PF00665">
    <property type="entry name" value="rve"/>
    <property type="match status" value="1"/>
</dbReference>
<dbReference type="GO" id="GO:0006310">
    <property type="term" value="P:DNA recombination"/>
    <property type="evidence" value="ECO:0007669"/>
    <property type="project" value="UniProtKB-KW"/>
</dbReference>
<feature type="compositionally biased region" description="Polar residues" evidence="2">
    <location>
        <begin position="1252"/>
        <end position="1263"/>
    </location>
</feature>
<evidence type="ECO:0000259" key="3">
    <source>
        <dbReference type="PROSITE" id="PS50879"/>
    </source>
</evidence>
<dbReference type="EMBL" id="JAHRHJ020000001">
    <property type="protein sequence ID" value="KAH9332039.1"/>
    <property type="molecule type" value="Genomic_DNA"/>
</dbReference>